<reference evidence="7 8" key="1">
    <citation type="submission" date="2019-07" db="EMBL/GenBank/DDBJ databases">
        <title>Genome assembly of two rare yeast pathogens: Diutina rugosa and Trichomonascus ciferrii.</title>
        <authorList>
            <person name="Mixao V."/>
            <person name="Saus E."/>
            <person name="Hansen A."/>
            <person name="Lass-Flor C."/>
            <person name="Gabaldon T."/>
        </authorList>
    </citation>
    <scope>NUCLEOTIDE SEQUENCE [LARGE SCALE GENOMIC DNA]</scope>
    <source>
        <strain evidence="7 8">CBS 613</strain>
    </source>
</reference>
<dbReference type="EMBL" id="SWFT01000163">
    <property type="protein sequence ID" value="KAA8896593.1"/>
    <property type="molecule type" value="Genomic_DNA"/>
</dbReference>
<dbReference type="GO" id="GO:0000981">
    <property type="term" value="F:DNA-binding transcription factor activity, RNA polymerase II-specific"/>
    <property type="evidence" value="ECO:0007669"/>
    <property type="project" value="TreeGrafter"/>
</dbReference>
<evidence type="ECO:0000256" key="2">
    <source>
        <dbReference type="ARBA" id="ARBA00023015"/>
    </source>
</evidence>
<evidence type="ECO:0000313" key="7">
    <source>
        <dbReference type="EMBL" id="KAA8896593.1"/>
    </source>
</evidence>
<dbReference type="RefSeq" id="XP_034009453.1">
    <property type="nucleotide sequence ID" value="XM_034158606.1"/>
</dbReference>
<dbReference type="GeneID" id="54784256"/>
<evidence type="ECO:0000256" key="1">
    <source>
        <dbReference type="ARBA" id="ARBA00004123"/>
    </source>
</evidence>
<organism evidence="7 8">
    <name type="scientific">Diutina rugosa</name>
    <name type="common">Yeast</name>
    <name type="synonym">Candida rugosa</name>
    <dbReference type="NCBI Taxonomy" id="5481"/>
    <lineage>
        <taxon>Eukaryota</taxon>
        <taxon>Fungi</taxon>
        <taxon>Dikarya</taxon>
        <taxon>Ascomycota</taxon>
        <taxon>Saccharomycotina</taxon>
        <taxon>Pichiomycetes</taxon>
        <taxon>Debaryomycetaceae</taxon>
        <taxon>Diutina</taxon>
    </lineage>
</organism>
<evidence type="ECO:0000256" key="5">
    <source>
        <dbReference type="ARBA" id="ARBA00023242"/>
    </source>
</evidence>
<dbReference type="VEuPathDB" id="FungiDB:DIURU_005605"/>
<dbReference type="AlphaFoldDB" id="A0A642UC51"/>
<feature type="region of interest" description="Disordered" evidence="6">
    <location>
        <begin position="570"/>
        <end position="604"/>
    </location>
</feature>
<evidence type="ECO:0008006" key="9">
    <source>
        <dbReference type="Google" id="ProtNLM"/>
    </source>
</evidence>
<gene>
    <name evidence="7" type="ORF">DIURU_005605</name>
</gene>
<evidence type="ECO:0000256" key="4">
    <source>
        <dbReference type="ARBA" id="ARBA00023163"/>
    </source>
</evidence>
<keyword evidence="4" id="KW-0804">Transcription</keyword>
<dbReference type="PANTHER" id="PTHR31845:SF17">
    <property type="entry name" value="ZN(II)2CYS6 TRANSCRIPTION FACTOR (EUROFUNG)"/>
    <property type="match status" value="1"/>
</dbReference>
<keyword evidence="5" id="KW-0539">Nucleus</keyword>
<keyword evidence="2" id="KW-0805">Transcription regulation</keyword>
<name>A0A642UC51_DIURU</name>
<dbReference type="GO" id="GO:0000976">
    <property type="term" value="F:transcription cis-regulatory region binding"/>
    <property type="evidence" value="ECO:0007669"/>
    <property type="project" value="TreeGrafter"/>
</dbReference>
<keyword evidence="3" id="KW-0238">DNA-binding</keyword>
<dbReference type="OMA" id="LTFNRQP"/>
<protein>
    <recommendedName>
        <fullName evidence="9">Transcription factor domain-containing protein</fullName>
    </recommendedName>
</protein>
<dbReference type="OrthoDB" id="4060227at2759"/>
<dbReference type="Proteomes" id="UP000449547">
    <property type="component" value="Unassembled WGS sequence"/>
</dbReference>
<dbReference type="CDD" id="cd12148">
    <property type="entry name" value="fungal_TF_MHR"/>
    <property type="match status" value="1"/>
</dbReference>
<evidence type="ECO:0000313" key="8">
    <source>
        <dbReference type="Proteomes" id="UP000449547"/>
    </source>
</evidence>
<feature type="region of interest" description="Disordered" evidence="6">
    <location>
        <begin position="45"/>
        <end position="79"/>
    </location>
</feature>
<evidence type="ECO:0000256" key="6">
    <source>
        <dbReference type="SAM" id="MobiDB-lite"/>
    </source>
</evidence>
<sequence length="604" mass="67245">MPPPPASAPEPSWKHVVESKIDAFDAKLNNVVDILRYQQHLLAQGGGVNNGTSRPPPPPSISSSDSERELTPLGLPPAHKRRRIYPSDFRQGFLSRDQANELFGFFNANIAQQLFGFEINKISVDQVWDSCPLLVCAISAIASIHHPKHSDKSAQLRVYLHDLCGSILFKGKPTNPEDGFNTILALVLCSFWLANSQMFTGLALQLAKEYGFDKHTNKDYLKLWYLLFVLDGQQSLSMNRVPLIDGNEYTLTHSRELLGGPTGVNAITQAPRTQPTDEEEEGQKSTAVAVTTSTTFTTTTTNEPQRYAASFTDLRLVSQVEYNQALNEAFKGNAWDLIAPSQFGIPSKSNLELDKWMVSWTVLLAPGNHGAVWSSKSTLIYYNFAKMSINSQALRKLHINPVDESMPSWDDSEDDEFLSNTSTSRDGAVVSANLAVSAAQTVLSLVVNDKDILDNLRYVPVHIHIMLYYAALVVLNPPLQSSNTEETITKPAHLITILKNLRLIKTLQKKIMLNLPVDTKFGNRLVRNIDDIIRARFDEVMRDVDGLNDDDKRDVLEHVDALHEMNHQSYEEVHSGSDNNSSRGSTSPGPEKISAWPGRNHSHP</sequence>
<proteinExistence type="predicted"/>
<accession>A0A642UC51</accession>
<feature type="compositionally biased region" description="Polar residues" evidence="6">
    <location>
        <begin position="576"/>
        <end position="588"/>
    </location>
</feature>
<keyword evidence="8" id="KW-1185">Reference proteome</keyword>
<evidence type="ECO:0000256" key="3">
    <source>
        <dbReference type="ARBA" id="ARBA00023125"/>
    </source>
</evidence>
<dbReference type="InterPro" id="IPR051089">
    <property type="entry name" value="prtT"/>
</dbReference>
<comment type="subcellular location">
    <subcellularLocation>
        <location evidence="1">Nucleus</location>
    </subcellularLocation>
</comment>
<comment type="caution">
    <text evidence="7">The sequence shown here is derived from an EMBL/GenBank/DDBJ whole genome shotgun (WGS) entry which is preliminary data.</text>
</comment>
<dbReference type="PANTHER" id="PTHR31845">
    <property type="entry name" value="FINGER DOMAIN PROTEIN, PUTATIVE-RELATED"/>
    <property type="match status" value="1"/>
</dbReference>
<dbReference type="GO" id="GO:0005634">
    <property type="term" value="C:nucleus"/>
    <property type="evidence" value="ECO:0007669"/>
    <property type="project" value="UniProtKB-SubCell"/>
</dbReference>